<accession>A0ABQ5AG30</accession>
<name>A0ABQ5AG30_9ASTR</name>
<evidence type="ECO:0000313" key="2">
    <source>
        <dbReference type="EMBL" id="GJT01626.1"/>
    </source>
</evidence>
<feature type="region of interest" description="Disordered" evidence="1">
    <location>
        <begin position="343"/>
        <end position="378"/>
    </location>
</feature>
<evidence type="ECO:0000313" key="3">
    <source>
        <dbReference type="Proteomes" id="UP001151760"/>
    </source>
</evidence>
<comment type="caution">
    <text evidence="2">The sequence shown here is derived from an EMBL/GenBank/DDBJ whole genome shotgun (WGS) entry which is preliminary data.</text>
</comment>
<reference evidence="2" key="2">
    <citation type="submission" date="2022-01" db="EMBL/GenBank/DDBJ databases">
        <authorList>
            <person name="Yamashiro T."/>
            <person name="Shiraishi A."/>
            <person name="Satake H."/>
            <person name="Nakayama K."/>
        </authorList>
    </citation>
    <scope>NUCLEOTIDE SEQUENCE</scope>
</reference>
<feature type="compositionally biased region" description="Basic and acidic residues" evidence="1">
    <location>
        <begin position="1"/>
        <end position="34"/>
    </location>
</feature>
<feature type="region of interest" description="Disordered" evidence="1">
    <location>
        <begin position="509"/>
        <end position="554"/>
    </location>
</feature>
<evidence type="ECO:0000256" key="1">
    <source>
        <dbReference type="SAM" id="MobiDB-lite"/>
    </source>
</evidence>
<feature type="compositionally biased region" description="Basic residues" evidence="1">
    <location>
        <begin position="416"/>
        <end position="425"/>
    </location>
</feature>
<dbReference type="EMBL" id="BQNB010012285">
    <property type="protein sequence ID" value="GJT01626.1"/>
    <property type="molecule type" value="Genomic_DNA"/>
</dbReference>
<sequence length="822" mass="93527">MESVKKSIDERALHKREYDTRVNERHIQTTEGKIDTGNVLDASLVNTESVGTESKEQDTSSKSGNDAHDDDADIRPIYDEEPTAEINVFAIGQQHTEQPEFNNEGEVDQNVKQCHDTCLLPAKVNDNQTTELTNQSLEFENICLKKIVAQFQKDFSRMEAHCVNLELKYQNQVLKEGQHGQFLNVKSNEAKVKHDIDVIETINIKLEHKVAQLLKENETLKRHYKEMFDFIKKTRAKNVEHTTYLIENNDNFKAQLQEKGFAIATLKNELRKLTGNSVNTKISKPRFSSQVDVNNDLSKPVTTHYLPKERESAVVKPHHLIAPGSSRYSSNDMVHNHYVEEAMKEKGRNSRPSVMPSAKSQNTTNDSKPKPSINYQKSMNWPASKSSYVTTKTVPIAEHFNSRAKVPSNKTTNRNKPVKQTKGHRFSIKKTSVVHEKIMTPRSCLSSELEIHDHNNEYSSSKLVPKVVHPADKTSTSRQELELLFHHHITMLRYNSNDMVHNHYLEEAMKETQESSRNSEPSMMPSVRSQSTINGSKPKPRSNTQTSRNWPASKNSFVTTKTVPIVEHSRNSRNFSDSKHFVCSTCQKRVFNANHDSCVTKFLNKVNSRAKTYVVYEKTMTPGSCLRWKSTGKIFKTVGLRWVPTGKIFTSSTTTVDSEPPNGSNKDITYPYECEQTLNVSAELGIHDHINEPSSSKLVPNVVPPADKTATSQQELELLFHHHITMLRTTIESIHNLLDFTKMNSDTEDDIMDPVMQCTTLPSYPSFSQQKLLSFITEIHTTSIDFLTPKHPSDTYVFTMKMEILLEPASNKLLEGDLRDSI</sequence>
<proteinExistence type="predicted"/>
<reference evidence="2" key="1">
    <citation type="journal article" date="2022" name="Int. J. Mol. Sci.">
        <title>Draft Genome of Tanacetum Coccineum: Genomic Comparison of Closely Related Tanacetum-Family Plants.</title>
        <authorList>
            <person name="Yamashiro T."/>
            <person name="Shiraishi A."/>
            <person name="Nakayama K."/>
            <person name="Satake H."/>
        </authorList>
    </citation>
    <scope>NUCLEOTIDE SEQUENCE</scope>
</reference>
<protein>
    <submittedName>
        <fullName evidence="2">Uncharacterized protein</fullName>
    </submittedName>
</protein>
<feature type="region of interest" description="Disordered" evidence="1">
    <location>
        <begin position="405"/>
        <end position="425"/>
    </location>
</feature>
<gene>
    <name evidence="2" type="ORF">Tco_0822795</name>
</gene>
<keyword evidence="3" id="KW-1185">Reference proteome</keyword>
<feature type="region of interest" description="Disordered" evidence="1">
    <location>
        <begin position="1"/>
        <end position="73"/>
    </location>
</feature>
<feature type="compositionally biased region" description="Polar residues" evidence="1">
    <location>
        <begin position="515"/>
        <end position="554"/>
    </location>
</feature>
<dbReference type="Proteomes" id="UP001151760">
    <property type="component" value="Unassembled WGS sequence"/>
</dbReference>
<organism evidence="2 3">
    <name type="scientific">Tanacetum coccineum</name>
    <dbReference type="NCBI Taxonomy" id="301880"/>
    <lineage>
        <taxon>Eukaryota</taxon>
        <taxon>Viridiplantae</taxon>
        <taxon>Streptophyta</taxon>
        <taxon>Embryophyta</taxon>
        <taxon>Tracheophyta</taxon>
        <taxon>Spermatophyta</taxon>
        <taxon>Magnoliopsida</taxon>
        <taxon>eudicotyledons</taxon>
        <taxon>Gunneridae</taxon>
        <taxon>Pentapetalae</taxon>
        <taxon>asterids</taxon>
        <taxon>campanulids</taxon>
        <taxon>Asterales</taxon>
        <taxon>Asteraceae</taxon>
        <taxon>Asteroideae</taxon>
        <taxon>Anthemideae</taxon>
        <taxon>Anthemidinae</taxon>
        <taxon>Tanacetum</taxon>
    </lineage>
</organism>